<name>A0A084JIH4_9CLOT</name>
<dbReference type="PANTHER" id="PTHR34322:SF2">
    <property type="entry name" value="TRANSPOSASE IS200-LIKE DOMAIN-CONTAINING PROTEIN"/>
    <property type="match status" value="1"/>
</dbReference>
<keyword evidence="3" id="KW-1185">Reference proteome</keyword>
<dbReference type="PANTHER" id="PTHR34322">
    <property type="entry name" value="TRANSPOSASE, Y1_TNP DOMAIN-CONTAINING"/>
    <property type="match status" value="1"/>
</dbReference>
<dbReference type="GO" id="GO:0006313">
    <property type="term" value="P:DNA transposition"/>
    <property type="evidence" value="ECO:0007669"/>
    <property type="project" value="InterPro"/>
</dbReference>
<dbReference type="GO" id="GO:0004803">
    <property type="term" value="F:transposase activity"/>
    <property type="evidence" value="ECO:0007669"/>
    <property type="project" value="InterPro"/>
</dbReference>
<accession>A0A084JIH4</accession>
<dbReference type="RefSeq" id="WP_035129148.1">
    <property type="nucleotide sequence ID" value="NZ_JPMD01000001.1"/>
</dbReference>
<dbReference type="GO" id="GO:0003677">
    <property type="term" value="F:DNA binding"/>
    <property type="evidence" value="ECO:0007669"/>
    <property type="project" value="InterPro"/>
</dbReference>
<dbReference type="SMART" id="SM01321">
    <property type="entry name" value="Y1_Tnp"/>
    <property type="match status" value="1"/>
</dbReference>
<dbReference type="InterPro" id="IPR002686">
    <property type="entry name" value="Transposase_17"/>
</dbReference>
<proteinExistence type="predicted"/>
<dbReference type="SUPFAM" id="SSF143422">
    <property type="entry name" value="Transposase IS200-like"/>
    <property type="match status" value="1"/>
</dbReference>
<protein>
    <recommendedName>
        <fullName evidence="1">Transposase IS200-like domain-containing protein</fullName>
    </recommendedName>
</protein>
<dbReference type="eggNOG" id="COG1943">
    <property type="taxonomic scope" value="Bacteria"/>
</dbReference>
<evidence type="ECO:0000313" key="3">
    <source>
        <dbReference type="Proteomes" id="UP000028542"/>
    </source>
</evidence>
<dbReference type="AlphaFoldDB" id="A0A084JIH4"/>
<comment type="caution">
    <text evidence="2">The sequence shown here is derived from an EMBL/GenBank/DDBJ whole genome shotgun (WGS) entry which is preliminary data.</text>
</comment>
<feature type="domain" description="Transposase IS200-like" evidence="1">
    <location>
        <begin position="9"/>
        <end position="123"/>
    </location>
</feature>
<evidence type="ECO:0000259" key="1">
    <source>
        <dbReference type="SMART" id="SM01321"/>
    </source>
</evidence>
<gene>
    <name evidence="2" type="ORF">IO99_00915</name>
</gene>
<evidence type="ECO:0000313" key="2">
    <source>
        <dbReference type="EMBL" id="KEZ88758.1"/>
    </source>
</evidence>
<organism evidence="2 3">
    <name type="scientific">Clostridium sulfidigenes</name>
    <dbReference type="NCBI Taxonomy" id="318464"/>
    <lineage>
        <taxon>Bacteria</taxon>
        <taxon>Bacillati</taxon>
        <taxon>Bacillota</taxon>
        <taxon>Clostridia</taxon>
        <taxon>Eubacteriales</taxon>
        <taxon>Clostridiaceae</taxon>
        <taxon>Clostridium</taxon>
    </lineage>
</organism>
<reference evidence="2 3" key="1">
    <citation type="submission" date="2014-07" db="EMBL/GenBank/DDBJ databases">
        <title>Draft genome of Clostridium sulfidigenes 113A isolated from sediments associated with methane hydrate from Krishna Godavari basin.</title>
        <authorList>
            <person name="Honkalas V.S."/>
            <person name="Dabir A.P."/>
            <person name="Arora P."/>
            <person name="Dhakephalkar P.K."/>
        </authorList>
    </citation>
    <scope>NUCLEOTIDE SEQUENCE [LARGE SCALE GENOMIC DNA]</scope>
    <source>
        <strain evidence="2 3">113A</strain>
    </source>
</reference>
<dbReference type="Gene3D" id="3.30.70.1290">
    <property type="entry name" value="Transposase IS200-like"/>
    <property type="match status" value="1"/>
</dbReference>
<sequence length="180" mass="21559">MARKLRIWYTGAIYHVMCRGNRKKDIFLDSEDYQVYLKIVKKVKEELDFDIYSYCLMTNHVHLAIGTKDDDIGNIMKKINMLYSIYFNRKYDLIGHLFQGRYRSELIQEDKYILEVSRYIHLNPLRANMVTNAQDYKWSSYSTYLGLSKEKIINTERILSYFGEINARKSYKVFIDNGIR</sequence>
<dbReference type="EMBL" id="JPMD01000001">
    <property type="protein sequence ID" value="KEZ88758.1"/>
    <property type="molecule type" value="Genomic_DNA"/>
</dbReference>
<dbReference type="STRING" id="318464.IO99_00915"/>
<dbReference type="InterPro" id="IPR036515">
    <property type="entry name" value="Transposase_17_sf"/>
</dbReference>
<dbReference type="Proteomes" id="UP000028542">
    <property type="component" value="Unassembled WGS sequence"/>
</dbReference>
<dbReference type="Pfam" id="PF01797">
    <property type="entry name" value="Y1_Tnp"/>
    <property type="match status" value="1"/>
</dbReference>